<dbReference type="Pfam" id="PF05875">
    <property type="entry name" value="Ceramidase"/>
    <property type="match status" value="1"/>
</dbReference>
<protein>
    <submittedName>
        <fullName evidence="9">Ceramidase</fullName>
    </submittedName>
</protein>
<comment type="cofactor">
    <cofactor evidence="7">
        <name>Zn(2+)</name>
        <dbReference type="ChEBI" id="CHEBI:29105"/>
    </cofactor>
</comment>
<dbReference type="GO" id="GO:0016811">
    <property type="term" value="F:hydrolase activity, acting on carbon-nitrogen (but not peptide) bonds, in linear amides"/>
    <property type="evidence" value="ECO:0007669"/>
    <property type="project" value="InterPro"/>
</dbReference>
<dbReference type="EMBL" id="FMVW01000001">
    <property type="protein sequence ID" value="SCZ25834.1"/>
    <property type="molecule type" value="Genomic_DNA"/>
</dbReference>
<keyword evidence="10" id="KW-1185">Reference proteome</keyword>
<dbReference type="AlphaFoldDB" id="A0A1G5MM39"/>
<keyword evidence="4 8" id="KW-1133">Transmembrane helix</keyword>
<evidence type="ECO:0000256" key="2">
    <source>
        <dbReference type="ARBA" id="ARBA00022692"/>
    </source>
</evidence>
<keyword evidence="6" id="KW-0479">Metal-binding</keyword>
<organism evidence="9 10">
    <name type="scientific">Afifella marina DSM 2698</name>
    <dbReference type="NCBI Taxonomy" id="1120955"/>
    <lineage>
        <taxon>Bacteria</taxon>
        <taxon>Pseudomonadati</taxon>
        <taxon>Pseudomonadota</taxon>
        <taxon>Alphaproteobacteria</taxon>
        <taxon>Hyphomicrobiales</taxon>
        <taxon>Afifellaceae</taxon>
        <taxon>Afifella</taxon>
    </lineage>
</organism>
<feature type="transmembrane region" description="Helical" evidence="8">
    <location>
        <begin position="128"/>
        <end position="150"/>
    </location>
</feature>
<evidence type="ECO:0000256" key="5">
    <source>
        <dbReference type="ARBA" id="ARBA00023136"/>
    </source>
</evidence>
<feature type="binding site" evidence="7">
    <location>
        <position position="70"/>
    </location>
    <ligand>
        <name>Zn(2+)</name>
        <dbReference type="ChEBI" id="CHEBI:29105"/>
        <note>catalytic</note>
    </ligand>
</feature>
<dbReference type="GO" id="GO:0006672">
    <property type="term" value="P:ceramide metabolic process"/>
    <property type="evidence" value="ECO:0007669"/>
    <property type="project" value="InterPro"/>
</dbReference>
<feature type="transmembrane region" description="Helical" evidence="8">
    <location>
        <begin position="22"/>
        <end position="39"/>
    </location>
</feature>
<feature type="transmembrane region" description="Helical" evidence="8">
    <location>
        <begin position="157"/>
        <end position="176"/>
    </location>
</feature>
<evidence type="ECO:0000256" key="7">
    <source>
        <dbReference type="PIRSR" id="PIRSR608901-2"/>
    </source>
</evidence>
<dbReference type="GO" id="GO:0046872">
    <property type="term" value="F:metal ion binding"/>
    <property type="evidence" value="ECO:0007669"/>
    <property type="project" value="UniProtKB-KW"/>
</dbReference>
<feature type="transmembrane region" description="Helical" evidence="8">
    <location>
        <begin position="76"/>
        <end position="93"/>
    </location>
</feature>
<evidence type="ECO:0000256" key="1">
    <source>
        <dbReference type="ARBA" id="ARBA00004141"/>
    </source>
</evidence>
<feature type="transmembrane region" description="Helical" evidence="8">
    <location>
        <begin position="51"/>
        <end position="70"/>
    </location>
</feature>
<evidence type="ECO:0000256" key="4">
    <source>
        <dbReference type="ARBA" id="ARBA00022989"/>
    </source>
</evidence>
<comment type="subcellular location">
    <subcellularLocation>
        <location evidence="1">Membrane</location>
        <topology evidence="1">Multi-pass membrane protein</topology>
    </subcellularLocation>
</comment>
<name>A0A1G5MM39_AFIMA</name>
<gene>
    <name evidence="9" type="ORF">SAMN03080610_00863</name>
</gene>
<evidence type="ECO:0000313" key="9">
    <source>
        <dbReference type="EMBL" id="SCZ25834.1"/>
    </source>
</evidence>
<dbReference type="InterPro" id="IPR008901">
    <property type="entry name" value="ACER"/>
</dbReference>
<proteinExistence type="predicted"/>
<evidence type="ECO:0000256" key="6">
    <source>
        <dbReference type="PIRSR" id="PIRSR608901-1"/>
    </source>
</evidence>
<evidence type="ECO:0000313" key="10">
    <source>
        <dbReference type="Proteomes" id="UP000199347"/>
    </source>
</evidence>
<keyword evidence="5 8" id="KW-0472">Membrane</keyword>
<sequence>MNWTEPIDIYCERTDPSFWAEPLNAVSNIAFLIAALWAFRRWRHAGGEDGPALFLIVLVAIIGIGSFLFHTFANRWSVMADVVPISVFIYVYFGLALRRFFGLSWPWTGVGLIGFAAFSFGVEPVLRPLFGSSAGYAPALLAMLGVGLLLRREGHPAGGGILAAAGVFALSLSLRMTDLPICGALPIGTHYFWHVFNAVTLAILVAAAIRAGPRSQRARSETLHRSE</sequence>
<feature type="transmembrane region" description="Helical" evidence="8">
    <location>
        <begin position="191"/>
        <end position="209"/>
    </location>
</feature>
<dbReference type="Proteomes" id="UP000199347">
    <property type="component" value="Unassembled WGS sequence"/>
</dbReference>
<keyword evidence="7" id="KW-0862">Zinc</keyword>
<dbReference type="OrthoDB" id="277121at2"/>
<evidence type="ECO:0000256" key="3">
    <source>
        <dbReference type="ARBA" id="ARBA00022801"/>
    </source>
</evidence>
<feature type="transmembrane region" description="Helical" evidence="8">
    <location>
        <begin position="100"/>
        <end position="122"/>
    </location>
</feature>
<feature type="binding site" evidence="6">
    <location>
        <position position="21"/>
    </location>
    <ligand>
        <name>Ca(2+)</name>
        <dbReference type="ChEBI" id="CHEBI:29108"/>
    </ligand>
</feature>
<keyword evidence="6" id="KW-0106">Calcium</keyword>
<keyword evidence="2 8" id="KW-0812">Transmembrane</keyword>
<dbReference type="STRING" id="1120955.SAMN03080610_00863"/>
<reference evidence="10" key="1">
    <citation type="submission" date="2016-10" db="EMBL/GenBank/DDBJ databases">
        <authorList>
            <person name="Varghese N."/>
            <person name="Submissions S."/>
        </authorList>
    </citation>
    <scope>NUCLEOTIDE SEQUENCE [LARGE SCALE GENOMIC DNA]</scope>
    <source>
        <strain evidence="10">DSM 2698</strain>
    </source>
</reference>
<dbReference type="RefSeq" id="WP_092809824.1">
    <property type="nucleotide sequence ID" value="NZ_FMVW01000001.1"/>
</dbReference>
<accession>A0A1G5MM39</accession>
<evidence type="ECO:0000256" key="8">
    <source>
        <dbReference type="SAM" id="Phobius"/>
    </source>
</evidence>
<keyword evidence="3" id="KW-0378">Hydrolase</keyword>
<dbReference type="GO" id="GO:0016020">
    <property type="term" value="C:membrane"/>
    <property type="evidence" value="ECO:0007669"/>
    <property type="project" value="UniProtKB-SubCell"/>
</dbReference>